<evidence type="ECO:0000256" key="8">
    <source>
        <dbReference type="SAM" id="Coils"/>
    </source>
</evidence>
<dbReference type="InterPro" id="IPR010989">
    <property type="entry name" value="SNARE"/>
</dbReference>
<dbReference type="PROSITE" id="PS50192">
    <property type="entry name" value="T_SNARE"/>
    <property type="match status" value="1"/>
</dbReference>
<comment type="caution">
    <text evidence="11">The sequence shown here is derived from an EMBL/GenBank/DDBJ whole genome shotgun (WGS) entry which is preliminary data.</text>
</comment>
<evidence type="ECO:0000313" key="12">
    <source>
        <dbReference type="Proteomes" id="UP001358586"/>
    </source>
</evidence>
<evidence type="ECO:0000256" key="1">
    <source>
        <dbReference type="ARBA" id="ARBA00004211"/>
    </source>
</evidence>
<feature type="coiled-coil region" evidence="8">
    <location>
        <begin position="172"/>
        <end position="199"/>
    </location>
</feature>
<evidence type="ECO:0000256" key="2">
    <source>
        <dbReference type="ARBA" id="ARBA00009063"/>
    </source>
</evidence>
<dbReference type="PANTHER" id="PTHR19957:SF307">
    <property type="entry name" value="PROTEIN SSO1-RELATED"/>
    <property type="match status" value="1"/>
</dbReference>
<dbReference type="InterPro" id="IPR006012">
    <property type="entry name" value="Syntaxin/epimorphin_CS"/>
</dbReference>
<evidence type="ECO:0000256" key="5">
    <source>
        <dbReference type="ARBA" id="ARBA00022989"/>
    </source>
</evidence>
<sequence length="348" mass="39804">MDDYLYIISQAKKRNPDSFSPDKRSKQLITSFSLVHLSTMNNLLTESCEFPRGGSQGRDVELGAPMNSGELCLQEFFVKVQEIDKQYEKLDKLLKMLQDAHEESRAVAKAPDMKSIKQRMEKDIDEVLRVARFIKGKIDELDKDNLANRQKRGCGKGSGVDRSRVATTLAVKKKLKDKMAEFQILKERIQQEYREVIERRVFTVTGTRPDEETIDRLIDTGDSEQIFQKAIQQQGRGQVMSTVSEIQERHDAVKDMEKKLLDLQQVFLDMAVLVNAQGDMLDDIETQVSNAVDHVQSGHKVLVKAREKQKSNRKWRCIAVILVLIIFVIIALAVLKPWNSKKEKEKAA</sequence>
<evidence type="ECO:0000256" key="4">
    <source>
        <dbReference type="ARBA" id="ARBA00022927"/>
    </source>
</evidence>
<evidence type="ECO:0000256" key="7">
    <source>
        <dbReference type="RuleBase" id="RU003858"/>
    </source>
</evidence>
<name>A0ABR0N5C5_GOSAR</name>
<feature type="domain" description="T-SNARE coiled-coil homology" evidence="10">
    <location>
        <begin position="243"/>
        <end position="305"/>
    </location>
</feature>
<dbReference type="Gene3D" id="1.20.58.70">
    <property type="match status" value="1"/>
</dbReference>
<comment type="similarity">
    <text evidence="2 7">Belongs to the syntaxin family.</text>
</comment>
<keyword evidence="3 9" id="KW-0812">Transmembrane</keyword>
<evidence type="ECO:0000256" key="3">
    <source>
        <dbReference type="ARBA" id="ARBA00022692"/>
    </source>
</evidence>
<keyword evidence="5 9" id="KW-1133">Transmembrane helix</keyword>
<dbReference type="PROSITE" id="PS00914">
    <property type="entry name" value="SYNTAXIN"/>
    <property type="match status" value="1"/>
</dbReference>
<protein>
    <recommendedName>
        <fullName evidence="10">t-SNARE coiled-coil homology domain-containing protein</fullName>
    </recommendedName>
</protein>
<dbReference type="SMART" id="SM00397">
    <property type="entry name" value="t_SNARE"/>
    <property type="match status" value="1"/>
</dbReference>
<dbReference type="CDD" id="cd15848">
    <property type="entry name" value="SNARE_syntaxin1-like"/>
    <property type="match status" value="1"/>
</dbReference>
<dbReference type="SUPFAM" id="SSF47661">
    <property type="entry name" value="t-snare proteins"/>
    <property type="match status" value="1"/>
</dbReference>
<keyword evidence="6 9" id="KW-0472">Membrane</keyword>
<dbReference type="Proteomes" id="UP001358586">
    <property type="component" value="Chromosome 11"/>
</dbReference>
<dbReference type="Pfam" id="PF00804">
    <property type="entry name" value="Syntaxin"/>
    <property type="match status" value="1"/>
</dbReference>
<dbReference type="Gene3D" id="1.20.5.110">
    <property type="match status" value="1"/>
</dbReference>
<dbReference type="PANTHER" id="PTHR19957">
    <property type="entry name" value="SYNTAXIN"/>
    <property type="match status" value="1"/>
</dbReference>
<accession>A0ABR0N5C5</accession>
<evidence type="ECO:0000313" key="11">
    <source>
        <dbReference type="EMBL" id="KAK5785778.1"/>
    </source>
</evidence>
<proteinExistence type="inferred from homology"/>
<gene>
    <name evidence="11" type="ORF">PVK06_040396</name>
</gene>
<feature type="transmembrane region" description="Helical" evidence="9">
    <location>
        <begin position="315"/>
        <end position="335"/>
    </location>
</feature>
<reference evidence="11 12" key="1">
    <citation type="submission" date="2023-03" db="EMBL/GenBank/DDBJ databases">
        <title>WGS of Gossypium arboreum.</title>
        <authorList>
            <person name="Yu D."/>
        </authorList>
    </citation>
    <scope>NUCLEOTIDE SEQUENCE [LARGE SCALE GENOMIC DNA]</scope>
    <source>
        <tissue evidence="11">Leaf</tissue>
    </source>
</reference>
<keyword evidence="4" id="KW-0653">Protein transport</keyword>
<organism evidence="11 12">
    <name type="scientific">Gossypium arboreum</name>
    <name type="common">Tree cotton</name>
    <name type="synonym">Gossypium nanking</name>
    <dbReference type="NCBI Taxonomy" id="29729"/>
    <lineage>
        <taxon>Eukaryota</taxon>
        <taxon>Viridiplantae</taxon>
        <taxon>Streptophyta</taxon>
        <taxon>Embryophyta</taxon>
        <taxon>Tracheophyta</taxon>
        <taxon>Spermatophyta</taxon>
        <taxon>Magnoliopsida</taxon>
        <taxon>eudicotyledons</taxon>
        <taxon>Gunneridae</taxon>
        <taxon>Pentapetalae</taxon>
        <taxon>rosids</taxon>
        <taxon>malvids</taxon>
        <taxon>Malvales</taxon>
        <taxon>Malvaceae</taxon>
        <taxon>Malvoideae</taxon>
        <taxon>Gossypium</taxon>
    </lineage>
</organism>
<keyword evidence="12" id="KW-1185">Reference proteome</keyword>
<evidence type="ECO:0000259" key="10">
    <source>
        <dbReference type="PROSITE" id="PS50192"/>
    </source>
</evidence>
<keyword evidence="4" id="KW-0813">Transport</keyword>
<keyword evidence="8" id="KW-0175">Coiled coil</keyword>
<dbReference type="Pfam" id="PF05739">
    <property type="entry name" value="SNARE"/>
    <property type="match status" value="1"/>
</dbReference>
<evidence type="ECO:0000256" key="9">
    <source>
        <dbReference type="SAM" id="Phobius"/>
    </source>
</evidence>
<dbReference type="InterPro" id="IPR045242">
    <property type="entry name" value="Syntaxin"/>
</dbReference>
<dbReference type="InterPro" id="IPR000727">
    <property type="entry name" value="T_SNARE_dom"/>
</dbReference>
<comment type="subcellular location">
    <subcellularLocation>
        <location evidence="1">Membrane</location>
        <topology evidence="1">Single-pass type IV membrane protein</topology>
    </subcellularLocation>
</comment>
<dbReference type="EMBL" id="JARKNE010000011">
    <property type="protein sequence ID" value="KAK5785778.1"/>
    <property type="molecule type" value="Genomic_DNA"/>
</dbReference>
<dbReference type="CDD" id="cd00179">
    <property type="entry name" value="SynN"/>
    <property type="match status" value="1"/>
</dbReference>
<evidence type="ECO:0000256" key="6">
    <source>
        <dbReference type="ARBA" id="ARBA00023136"/>
    </source>
</evidence>
<dbReference type="SMART" id="SM00503">
    <property type="entry name" value="SynN"/>
    <property type="match status" value="1"/>
</dbReference>
<dbReference type="InterPro" id="IPR006011">
    <property type="entry name" value="Syntaxin_N"/>
</dbReference>